<keyword evidence="5" id="KW-0418">Kinase</keyword>
<evidence type="ECO:0000313" key="10">
    <source>
        <dbReference type="EMBL" id="HIH09063.1"/>
    </source>
</evidence>
<feature type="domain" description="Protein kinase" evidence="9">
    <location>
        <begin position="12"/>
        <end position="194"/>
    </location>
</feature>
<proteinExistence type="predicted"/>
<keyword evidence="4" id="KW-0547">Nucleotide-binding</keyword>
<dbReference type="EMBL" id="DUGC01000003">
    <property type="protein sequence ID" value="HIH09063.1"/>
    <property type="molecule type" value="Genomic_DNA"/>
</dbReference>
<evidence type="ECO:0000256" key="2">
    <source>
        <dbReference type="ARBA" id="ARBA00022527"/>
    </source>
</evidence>
<keyword evidence="6" id="KW-0067">ATP-binding</keyword>
<comment type="caution">
    <text evidence="10">The sequence shown here is derived from an EMBL/GenBank/DDBJ whole genome shotgun (WGS) entry which is preliminary data.</text>
</comment>
<keyword evidence="3" id="KW-0808">Transferase</keyword>
<evidence type="ECO:0000256" key="6">
    <source>
        <dbReference type="ARBA" id="ARBA00022840"/>
    </source>
</evidence>
<reference evidence="11" key="1">
    <citation type="journal article" date="2020" name="bioRxiv">
        <title>A rank-normalized archaeal taxonomy based on genome phylogeny resolves widespread incomplete and uneven classifications.</title>
        <authorList>
            <person name="Rinke C."/>
            <person name="Chuvochina M."/>
            <person name="Mussig A.J."/>
            <person name="Chaumeil P.-A."/>
            <person name="Waite D.W."/>
            <person name="Whitman W.B."/>
            <person name="Parks D.H."/>
            <person name="Hugenholtz P."/>
        </authorList>
    </citation>
    <scope>NUCLEOTIDE SEQUENCE [LARGE SCALE GENOMIC DNA]</scope>
</reference>
<dbReference type="PROSITE" id="PS50011">
    <property type="entry name" value="PROTEIN_KINASE_DOM"/>
    <property type="match status" value="1"/>
</dbReference>
<dbReference type="GO" id="GO:0004674">
    <property type="term" value="F:protein serine/threonine kinase activity"/>
    <property type="evidence" value="ECO:0007669"/>
    <property type="project" value="UniProtKB-KW"/>
</dbReference>
<dbReference type="AlphaFoldDB" id="A0A7J4IU82"/>
<evidence type="ECO:0000256" key="4">
    <source>
        <dbReference type="ARBA" id="ARBA00022741"/>
    </source>
</evidence>
<keyword evidence="2" id="KW-0723">Serine/threonine-protein kinase</keyword>
<name>A0A7J4IU82_9ARCH</name>
<evidence type="ECO:0000256" key="3">
    <source>
        <dbReference type="ARBA" id="ARBA00022679"/>
    </source>
</evidence>
<dbReference type="InterPro" id="IPR018934">
    <property type="entry name" value="RIO_dom"/>
</dbReference>
<evidence type="ECO:0000313" key="11">
    <source>
        <dbReference type="Proteomes" id="UP000565078"/>
    </source>
</evidence>
<protein>
    <recommendedName>
        <fullName evidence="1">non-specific serine/threonine protein kinase</fullName>
        <ecNumber evidence="1">2.7.11.1</ecNumber>
    </recommendedName>
</protein>
<evidence type="ECO:0000256" key="7">
    <source>
        <dbReference type="ARBA" id="ARBA00047899"/>
    </source>
</evidence>
<comment type="catalytic activity">
    <reaction evidence="8">
        <text>L-seryl-[protein] + ATP = O-phospho-L-seryl-[protein] + ADP + H(+)</text>
        <dbReference type="Rhea" id="RHEA:17989"/>
        <dbReference type="Rhea" id="RHEA-COMP:9863"/>
        <dbReference type="Rhea" id="RHEA-COMP:11604"/>
        <dbReference type="ChEBI" id="CHEBI:15378"/>
        <dbReference type="ChEBI" id="CHEBI:29999"/>
        <dbReference type="ChEBI" id="CHEBI:30616"/>
        <dbReference type="ChEBI" id="CHEBI:83421"/>
        <dbReference type="ChEBI" id="CHEBI:456216"/>
        <dbReference type="EC" id="2.7.11.1"/>
    </reaction>
</comment>
<dbReference type="InterPro" id="IPR011009">
    <property type="entry name" value="Kinase-like_dom_sf"/>
</dbReference>
<accession>A0A7J4IU82</accession>
<sequence>MPLEILLAKNRFVLVRQLSKGWTSFVYLCKDASGREVVVKVLREKSNRRDMARRETENLKIANLAGVGPRWLFTDFENDAVSMEYVDGGPFSRWLEKRPSRPELVKFLNALYSQARALDNIGLDHGQLAGRGCNILVRSGLPVIIDFEKASTKRKVHNKKVLDSFLFKSPGSKVVKAVREVLGGDKKKGPWAKT</sequence>
<dbReference type="Pfam" id="PF01163">
    <property type="entry name" value="RIO1"/>
    <property type="match status" value="1"/>
</dbReference>
<evidence type="ECO:0000256" key="5">
    <source>
        <dbReference type="ARBA" id="ARBA00022777"/>
    </source>
</evidence>
<dbReference type="EC" id="2.7.11.1" evidence="1"/>
<evidence type="ECO:0000259" key="9">
    <source>
        <dbReference type="PROSITE" id="PS50011"/>
    </source>
</evidence>
<dbReference type="Proteomes" id="UP000565078">
    <property type="component" value="Unassembled WGS sequence"/>
</dbReference>
<dbReference type="Gene3D" id="1.10.510.10">
    <property type="entry name" value="Transferase(Phosphotransferase) domain 1"/>
    <property type="match status" value="1"/>
</dbReference>
<organism evidence="10 11">
    <name type="scientific">Candidatus Iainarchaeum sp</name>
    <dbReference type="NCBI Taxonomy" id="3101447"/>
    <lineage>
        <taxon>Archaea</taxon>
        <taxon>Candidatus Iainarchaeota</taxon>
        <taxon>Candidatus Iainarchaeia</taxon>
        <taxon>Candidatus Iainarchaeales</taxon>
        <taxon>Candidatus Iainarchaeaceae</taxon>
        <taxon>Candidatus Iainarchaeum</taxon>
    </lineage>
</organism>
<dbReference type="InterPro" id="IPR000719">
    <property type="entry name" value="Prot_kinase_dom"/>
</dbReference>
<dbReference type="GO" id="GO:0005524">
    <property type="term" value="F:ATP binding"/>
    <property type="evidence" value="ECO:0007669"/>
    <property type="project" value="UniProtKB-KW"/>
</dbReference>
<gene>
    <name evidence="10" type="ORF">HA254_00160</name>
</gene>
<comment type="catalytic activity">
    <reaction evidence="7">
        <text>L-threonyl-[protein] + ATP = O-phospho-L-threonyl-[protein] + ADP + H(+)</text>
        <dbReference type="Rhea" id="RHEA:46608"/>
        <dbReference type="Rhea" id="RHEA-COMP:11060"/>
        <dbReference type="Rhea" id="RHEA-COMP:11605"/>
        <dbReference type="ChEBI" id="CHEBI:15378"/>
        <dbReference type="ChEBI" id="CHEBI:30013"/>
        <dbReference type="ChEBI" id="CHEBI:30616"/>
        <dbReference type="ChEBI" id="CHEBI:61977"/>
        <dbReference type="ChEBI" id="CHEBI:456216"/>
        <dbReference type="EC" id="2.7.11.1"/>
    </reaction>
</comment>
<evidence type="ECO:0000256" key="1">
    <source>
        <dbReference type="ARBA" id="ARBA00012513"/>
    </source>
</evidence>
<evidence type="ECO:0000256" key="8">
    <source>
        <dbReference type="ARBA" id="ARBA00048679"/>
    </source>
</evidence>
<dbReference type="SUPFAM" id="SSF56112">
    <property type="entry name" value="Protein kinase-like (PK-like)"/>
    <property type="match status" value="1"/>
</dbReference>